<evidence type="ECO:0000256" key="14">
    <source>
        <dbReference type="ARBA" id="ARBA00023137"/>
    </source>
</evidence>
<evidence type="ECO:0000256" key="4">
    <source>
        <dbReference type="ARBA" id="ARBA00011903"/>
    </source>
</evidence>
<dbReference type="InterPro" id="IPR050445">
    <property type="entry name" value="Bact_polysacc_biosynth/exp"/>
</dbReference>
<keyword evidence="5" id="KW-1003">Cell membrane</keyword>
<dbReference type="AlphaFoldDB" id="A0A1M7FL28"/>
<keyword evidence="12 18" id="KW-1133">Transmembrane helix</keyword>
<evidence type="ECO:0000313" key="21">
    <source>
        <dbReference type="EMBL" id="SEE08801.1"/>
    </source>
</evidence>
<sequence>MNKHWDQTTDEAEPQVPVSAPVETSASAAPSTSDKSTADSLHFLELVNLLRRRKRLILTIALCGAMLVFTVGLLKPPKYTAAAQIAVDLPSSSAQGAAAPKDEGSVETHVTVLLSRDNLQHVVDNLQDDPQFHTAAPATQRIETERAADREPRHATSARWLPGPSELAHRLRIWVGGVSSGEPTLNVDELKRHLRIDQEGRSRVIAVSYTSTDPDAARTIANRIAELYVGGQSEKKRAYASNELIRLDSRIAEMKTELEQSSAAVQAFMRQRIDAAKKTGTTRESDQHLQELERQAMAKGQLYRALLRRQQDIRDLQERITSGAYILSLAATPERPSSPNPFLFIFPTLVVLLVCGSLLAVILERLDRGLRSESEVSAALGVSCIGLVPQVAKPNGTRRLHQYLVSDPMAAYAEAMRSIVATRQLLFPFNPSKVILITSSLPAEGKTTMAVSLSVSLTLLGQRVLLIDLDFKNPSILRELGGKAEQGLLDVLLKNHMLADVIQSIPELGLDYLPMSRNTFDPRILFDGNRMQNLLRQLRRSYDYVIIDSPPVLASAETRLLAAMADENLFVVKWGSTPRELAQNALNLLRRPNRHSAQQLRHVSALISQVDLKQHSYYGYGDAGEYFSNYGSYYYSAPDRERPAIAFSSSYAPIFANGSAGTNGRMAAAFAWLRSRGAGLNLALLRRYRRAIFRIRLLRLRISTSLTNAWSRLGGRHSKPAAGANSCERSSIEVSQ</sequence>
<dbReference type="Pfam" id="PF02706">
    <property type="entry name" value="Wzz"/>
    <property type="match status" value="1"/>
</dbReference>
<evidence type="ECO:0000256" key="7">
    <source>
        <dbReference type="ARBA" id="ARBA00022679"/>
    </source>
</evidence>
<feature type="region of interest" description="Disordered" evidence="17">
    <location>
        <begin position="1"/>
        <end position="36"/>
    </location>
</feature>
<feature type="coiled-coil region" evidence="16">
    <location>
        <begin position="244"/>
        <end position="309"/>
    </location>
</feature>
<proteinExistence type="inferred from homology"/>
<dbReference type="Proteomes" id="UP000183208">
    <property type="component" value="Unassembled WGS sequence"/>
</dbReference>
<evidence type="ECO:0000256" key="2">
    <source>
        <dbReference type="ARBA" id="ARBA00007316"/>
    </source>
</evidence>
<evidence type="ECO:0000256" key="13">
    <source>
        <dbReference type="ARBA" id="ARBA00023136"/>
    </source>
</evidence>
<dbReference type="RefSeq" id="WP_074827244.1">
    <property type="nucleotide sequence ID" value="NZ_FNTI01000001.1"/>
</dbReference>
<evidence type="ECO:0000256" key="3">
    <source>
        <dbReference type="ARBA" id="ARBA00008883"/>
    </source>
</evidence>
<keyword evidence="13 18" id="KW-0472">Membrane</keyword>
<dbReference type="InterPro" id="IPR025669">
    <property type="entry name" value="AAA_dom"/>
</dbReference>
<organism evidence="21 22">
    <name type="scientific">Bradyrhizobium lablabi</name>
    <dbReference type="NCBI Taxonomy" id="722472"/>
    <lineage>
        <taxon>Bacteria</taxon>
        <taxon>Pseudomonadati</taxon>
        <taxon>Pseudomonadota</taxon>
        <taxon>Alphaproteobacteria</taxon>
        <taxon>Hyphomicrobiales</taxon>
        <taxon>Nitrobacteraceae</taxon>
        <taxon>Bradyrhizobium</taxon>
    </lineage>
</organism>
<evidence type="ECO:0000256" key="1">
    <source>
        <dbReference type="ARBA" id="ARBA00004429"/>
    </source>
</evidence>
<dbReference type="CDD" id="cd05387">
    <property type="entry name" value="BY-kinase"/>
    <property type="match status" value="1"/>
</dbReference>
<feature type="transmembrane region" description="Helical" evidence="18">
    <location>
        <begin position="56"/>
        <end position="74"/>
    </location>
</feature>
<evidence type="ECO:0000256" key="12">
    <source>
        <dbReference type="ARBA" id="ARBA00022989"/>
    </source>
</evidence>
<dbReference type="EMBL" id="FNTI01000001">
    <property type="protein sequence ID" value="SEE08801.1"/>
    <property type="molecule type" value="Genomic_DNA"/>
</dbReference>
<feature type="region of interest" description="Disordered" evidence="17">
    <location>
        <begin position="717"/>
        <end position="736"/>
    </location>
</feature>
<evidence type="ECO:0000259" key="20">
    <source>
        <dbReference type="Pfam" id="PF13614"/>
    </source>
</evidence>
<comment type="similarity">
    <text evidence="3">Belongs to the etk/wzc family.</text>
</comment>
<comment type="subcellular location">
    <subcellularLocation>
        <location evidence="1">Cell inner membrane</location>
        <topology evidence="1">Multi-pass membrane protein</topology>
    </subcellularLocation>
</comment>
<name>A0A1M7FL28_9BRAD</name>
<dbReference type="PANTHER" id="PTHR32309:SF13">
    <property type="entry name" value="FERRIC ENTEROBACTIN TRANSPORT PROTEIN FEPE"/>
    <property type="match status" value="1"/>
</dbReference>
<keyword evidence="16" id="KW-0175">Coiled coil</keyword>
<accession>A0A1M7FL28</accession>
<dbReference type="Pfam" id="PF13614">
    <property type="entry name" value="AAA_31"/>
    <property type="match status" value="1"/>
</dbReference>
<evidence type="ECO:0000256" key="17">
    <source>
        <dbReference type="SAM" id="MobiDB-lite"/>
    </source>
</evidence>
<evidence type="ECO:0000256" key="8">
    <source>
        <dbReference type="ARBA" id="ARBA00022692"/>
    </source>
</evidence>
<keyword evidence="9" id="KW-0547">Nucleotide-binding</keyword>
<evidence type="ECO:0000256" key="10">
    <source>
        <dbReference type="ARBA" id="ARBA00022777"/>
    </source>
</evidence>
<dbReference type="SUPFAM" id="SSF52540">
    <property type="entry name" value="P-loop containing nucleoside triphosphate hydrolases"/>
    <property type="match status" value="1"/>
</dbReference>
<dbReference type="GO" id="GO:0004713">
    <property type="term" value="F:protein tyrosine kinase activity"/>
    <property type="evidence" value="ECO:0007669"/>
    <property type="project" value="TreeGrafter"/>
</dbReference>
<evidence type="ECO:0000256" key="5">
    <source>
        <dbReference type="ARBA" id="ARBA00022475"/>
    </source>
</evidence>
<evidence type="ECO:0000256" key="16">
    <source>
        <dbReference type="SAM" id="Coils"/>
    </source>
</evidence>
<evidence type="ECO:0000256" key="18">
    <source>
        <dbReference type="SAM" id="Phobius"/>
    </source>
</evidence>
<evidence type="ECO:0000256" key="11">
    <source>
        <dbReference type="ARBA" id="ARBA00022840"/>
    </source>
</evidence>
<keyword evidence="7" id="KW-0808">Transferase</keyword>
<keyword evidence="8 18" id="KW-0812">Transmembrane</keyword>
<evidence type="ECO:0000256" key="6">
    <source>
        <dbReference type="ARBA" id="ARBA00022519"/>
    </source>
</evidence>
<comment type="catalytic activity">
    <reaction evidence="15">
        <text>L-tyrosyl-[protein] + ATP = O-phospho-L-tyrosyl-[protein] + ADP + H(+)</text>
        <dbReference type="Rhea" id="RHEA:10596"/>
        <dbReference type="Rhea" id="RHEA-COMP:10136"/>
        <dbReference type="Rhea" id="RHEA-COMP:20101"/>
        <dbReference type="ChEBI" id="CHEBI:15378"/>
        <dbReference type="ChEBI" id="CHEBI:30616"/>
        <dbReference type="ChEBI" id="CHEBI:46858"/>
        <dbReference type="ChEBI" id="CHEBI:61978"/>
        <dbReference type="ChEBI" id="CHEBI:456216"/>
        <dbReference type="EC" id="2.7.10.2"/>
    </reaction>
</comment>
<feature type="compositionally biased region" description="Polar residues" evidence="17">
    <location>
        <begin position="22"/>
        <end position="36"/>
    </location>
</feature>
<dbReference type="InterPro" id="IPR005702">
    <property type="entry name" value="Wzc-like_C"/>
</dbReference>
<dbReference type="InterPro" id="IPR003856">
    <property type="entry name" value="LPS_length_determ_N"/>
</dbReference>
<dbReference type="OrthoDB" id="230260at2"/>
<protein>
    <recommendedName>
        <fullName evidence="4">non-specific protein-tyrosine kinase</fullName>
        <ecNumber evidence="4">2.7.10.2</ecNumber>
    </recommendedName>
</protein>
<feature type="domain" description="Polysaccharide chain length determinant N-terminal" evidence="19">
    <location>
        <begin position="41"/>
        <end position="126"/>
    </location>
</feature>
<evidence type="ECO:0000259" key="19">
    <source>
        <dbReference type="Pfam" id="PF02706"/>
    </source>
</evidence>
<dbReference type="EC" id="2.7.10.2" evidence="4"/>
<comment type="similarity">
    <text evidence="2">Belongs to the CpsD/CapB family.</text>
</comment>
<keyword evidence="11" id="KW-0067">ATP-binding</keyword>
<keyword evidence="6" id="KW-0997">Cell inner membrane</keyword>
<feature type="compositionally biased region" description="Polar residues" evidence="17">
    <location>
        <begin position="727"/>
        <end position="736"/>
    </location>
</feature>
<evidence type="ECO:0000313" key="22">
    <source>
        <dbReference type="Proteomes" id="UP000183208"/>
    </source>
</evidence>
<dbReference type="GO" id="GO:0005886">
    <property type="term" value="C:plasma membrane"/>
    <property type="evidence" value="ECO:0007669"/>
    <property type="project" value="UniProtKB-SubCell"/>
</dbReference>
<feature type="domain" description="AAA" evidence="20">
    <location>
        <begin position="433"/>
        <end position="571"/>
    </location>
</feature>
<dbReference type="InterPro" id="IPR027417">
    <property type="entry name" value="P-loop_NTPase"/>
</dbReference>
<reference evidence="21 22" key="1">
    <citation type="submission" date="2016-10" db="EMBL/GenBank/DDBJ databases">
        <authorList>
            <person name="de Groot N.N."/>
        </authorList>
    </citation>
    <scope>NUCLEOTIDE SEQUENCE [LARGE SCALE GENOMIC DNA]</scope>
    <source>
        <strain evidence="21 22">GAS522</strain>
    </source>
</reference>
<dbReference type="Gene3D" id="3.40.50.300">
    <property type="entry name" value="P-loop containing nucleotide triphosphate hydrolases"/>
    <property type="match status" value="1"/>
</dbReference>
<evidence type="ECO:0000256" key="9">
    <source>
        <dbReference type="ARBA" id="ARBA00022741"/>
    </source>
</evidence>
<dbReference type="PANTHER" id="PTHR32309">
    <property type="entry name" value="TYROSINE-PROTEIN KINASE"/>
    <property type="match status" value="1"/>
</dbReference>
<evidence type="ECO:0000256" key="15">
    <source>
        <dbReference type="ARBA" id="ARBA00051245"/>
    </source>
</evidence>
<gene>
    <name evidence="21" type="ORF">SAMN05444171_6213</name>
</gene>
<keyword evidence="14" id="KW-0829">Tyrosine-protein kinase</keyword>
<keyword evidence="10" id="KW-0418">Kinase</keyword>